<dbReference type="SUPFAM" id="SSF53335">
    <property type="entry name" value="S-adenosyl-L-methionine-dependent methyltransferases"/>
    <property type="match status" value="1"/>
</dbReference>
<dbReference type="PIRSF" id="PIRSF018005">
    <property type="entry name" value="UCP018005"/>
    <property type="match status" value="1"/>
</dbReference>
<organism evidence="4 5">
    <name type="scientific">Uabimicrobium amorphum</name>
    <dbReference type="NCBI Taxonomy" id="2596890"/>
    <lineage>
        <taxon>Bacteria</taxon>
        <taxon>Pseudomonadati</taxon>
        <taxon>Planctomycetota</taxon>
        <taxon>Candidatus Uabimicrobiia</taxon>
        <taxon>Candidatus Uabimicrobiales</taxon>
        <taxon>Candidatus Uabimicrobiaceae</taxon>
        <taxon>Candidatus Uabimicrobium</taxon>
    </lineage>
</organism>
<dbReference type="Proteomes" id="UP000326354">
    <property type="component" value="Chromosome"/>
</dbReference>
<keyword evidence="2 4" id="KW-0808">Transferase</keyword>
<dbReference type="InterPro" id="IPR017804">
    <property type="entry name" value="MeTrfase_EgtD-like"/>
</dbReference>
<evidence type="ECO:0000256" key="1">
    <source>
        <dbReference type="ARBA" id="ARBA00022603"/>
    </source>
</evidence>
<sequence length="333" mass="38461">MNFSYQTLDATSQNYSHNVFALDVLEGLSNDPKRLYSKYFYDDVGSKIFQEITELPEYYLTNCEAEVLETHKQKILDSIPKKIRLIELGAGDGRKTNILLRHFLHQGLDFEYTPVDISSKAMQILLESLKNKFAQTPLQVKGVVAEYFNAISWLAHSDHITNLVMFLGSNIGNFNLNEAKKFLRYLWNSLNDGDYVLIGFDLKKDISVLNAAYNDSAGVTRRFNLNILQRINNELQANFDLEKFTHFAHYNVVSGAMESWLISSIQQDVTIKSIHKNFTLKAWEGIHTEYSYKYTFENIRELAHDTGFEISNIFEDSHGYFVDTLWKVVKKPC</sequence>
<dbReference type="GO" id="GO:0032259">
    <property type="term" value="P:methylation"/>
    <property type="evidence" value="ECO:0007669"/>
    <property type="project" value="UniProtKB-KW"/>
</dbReference>
<dbReference type="PANTHER" id="PTHR43397:SF1">
    <property type="entry name" value="ERGOTHIONEINE BIOSYNTHESIS PROTEIN 1"/>
    <property type="match status" value="1"/>
</dbReference>
<dbReference type="PANTHER" id="PTHR43397">
    <property type="entry name" value="ERGOTHIONEINE BIOSYNTHESIS PROTEIN 1"/>
    <property type="match status" value="1"/>
</dbReference>
<dbReference type="InterPro" id="IPR029063">
    <property type="entry name" value="SAM-dependent_MTases_sf"/>
</dbReference>
<dbReference type="InterPro" id="IPR035094">
    <property type="entry name" value="EgtD"/>
</dbReference>
<dbReference type="NCBIfam" id="TIGR03438">
    <property type="entry name" value="egtD_ergothio"/>
    <property type="match status" value="1"/>
</dbReference>
<dbReference type="InterPro" id="IPR019257">
    <property type="entry name" value="MeTrfase_dom"/>
</dbReference>
<reference evidence="4 5" key="1">
    <citation type="submission" date="2019-08" db="EMBL/GenBank/DDBJ databases">
        <title>Complete genome sequence of Candidatus Uab amorphum.</title>
        <authorList>
            <person name="Shiratori T."/>
            <person name="Suzuki S."/>
            <person name="Kakizawa Y."/>
            <person name="Ishida K."/>
        </authorList>
    </citation>
    <scope>NUCLEOTIDE SEQUENCE [LARGE SCALE GENOMIC DNA]</scope>
    <source>
        <strain evidence="4 5">SRT547</strain>
    </source>
</reference>
<name>A0A5S9IT02_UABAM</name>
<dbReference type="Gene3D" id="3.40.50.150">
    <property type="entry name" value="Vaccinia Virus protein VP39"/>
    <property type="match status" value="1"/>
</dbReference>
<dbReference type="InterPro" id="IPR051128">
    <property type="entry name" value="EgtD_Methyltrsf_superfamily"/>
</dbReference>
<dbReference type="RefSeq" id="WP_151971612.1">
    <property type="nucleotide sequence ID" value="NZ_AP019860.1"/>
</dbReference>
<dbReference type="Pfam" id="PF10017">
    <property type="entry name" value="Methyltransf_33"/>
    <property type="match status" value="1"/>
</dbReference>
<keyword evidence="1 4" id="KW-0489">Methyltransferase</keyword>
<dbReference type="AlphaFoldDB" id="A0A5S9IT02"/>
<evidence type="ECO:0000313" key="4">
    <source>
        <dbReference type="EMBL" id="BBM87598.1"/>
    </source>
</evidence>
<dbReference type="OrthoDB" id="5289726at2"/>
<gene>
    <name evidence="4" type="ORF">UABAM_06010</name>
</gene>
<proteinExistence type="predicted"/>
<evidence type="ECO:0000313" key="5">
    <source>
        <dbReference type="Proteomes" id="UP000326354"/>
    </source>
</evidence>
<dbReference type="GO" id="GO:0008168">
    <property type="term" value="F:methyltransferase activity"/>
    <property type="evidence" value="ECO:0007669"/>
    <property type="project" value="UniProtKB-KW"/>
</dbReference>
<dbReference type="EMBL" id="AP019860">
    <property type="protein sequence ID" value="BBM87598.1"/>
    <property type="molecule type" value="Genomic_DNA"/>
</dbReference>
<keyword evidence="5" id="KW-1185">Reference proteome</keyword>
<feature type="domain" description="Histidine-specific methyltransferase SAM-dependent" evidence="3">
    <location>
        <begin position="22"/>
        <end position="327"/>
    </location>
</feature>
<evidence type="ECO:0000259" key="3">
    <source>
        <dbReference type="Pfam" id="PF10017"/>
    </source>
</evidence>
<evidence type="ECO:0000256" key="2">
    <source>
        <dbReference type="ARBA" id="ARBA00022679"/>
    </source>
</evidence>
<dbReference type="KEGG" id="uam:UABAM_06010"/>
<accession>A0A5S9IT02</accession>
<protein>
    <submittedName>
        <fullName evidence="4">Dimethylhistidine N-methyltransferase</fullName>
    </submittedName>
</protein>